<dbReference type="KEGG" id="npu:Npun_R3622"/>
<protein>
    <recommendedName>
        <fullName evidence="1">DUF427 domain-containing protein</fullName>
    </recommendedName>
</protein>
<dbReference type="PANTHER" id="PTHR43058:SF1">
    <property type="entry name" value="DUF427 DOMAIN-CONTAINING PROTEIN"/>
    <property type="match status" value="1"/>
</dbReference>
<dbReference type="HOGENOM" id="CLU_103537_0_0_3"/>
<dbReference type="RefSeq" id="WP_012409989.1">
    <property type="nucleotide sequence ID" value="NC_010628.1"/>
</dbReference>
<reference evidence="2 3" key="2">
    <citation type="journal article" date="2013" name="Plant Physiol.">
        <title>A Nostoc punctiforme Sugar Transporter Necessary to Establish a Cyanobacterium-Plant Symbiosis.</title>
        <authorList>
            <person name="Ekman M."/>
            <person name="Picossi S."/>
            <person name="Campbell E.L."/>
            <person name="Meeks J.C."/>
            <person name="Flores E."/>
        </authorList>
    </citation>
    <scope>NUCLEOTIDE SEQUENCE [LARGE SCALE GENOMIC DNA]</scope>
    <source>
        <strain evidence="3">ATCC 29133 / PCC 73102</strain>
    </source>
</reference>
<gene>
    <name evidence="2" type="ordered locus">Npun_R3622</name>
</gene>
<proteinExistence type="predicted"/>
<sequence length="164" mass="18939">MRPNPIPPQPGQESVWDYPRPARLEDTKKSIRIIVNNIVLAETSKAKRVIETSHPPSYYIPSEDIKLEYLIETPKKTWCEWKGKCQYYDISIGDKYINNAAWRYFDPTSDFVTIQEYYAFYPSLMDACYVNDELVMSQPGDFYGGWITSDIVGPFKGSPGTMGW</sequence>
<evidence type="ECO:0000313" key="3">
    <source>
        <dbReference type="Proteomes" id="UP000001191"/>
    </source>
</evidence>
<evidence type="ECO:0000313" key="2">
    <source>
        <dbReference type="EMBL" id="ACC82017.1"/>
    </source>
</evidence>
<dbReference type="eggNOG" id="COG2343">
    <property type="taxonomic scope" value="Bacteria"/>
</dbReference>
<organism evidence="2 3">
    <name type="scientific">Nostoc punctiforme (strain ATCC 29133 / PCC 73102)</name>
    <dbReference type="NCBI Taxonomy" id="63737"/>
    <lineage>
        <taxon>Bacteria</taxon>
        <taxon>Bacillati</taxon>
        <taxon>Cyanobacteriota</taxon>
        <taxon>Cyanophyceae</taxon>
        <taxon>Nostocales</taxon>
        <taxon>Nostocaceae</taxon>
        <taxon>Nostoc</taxon>
    </lineage>
</organism>
<feature type="domain" description="DUF427" evidence="1">
    <location>
        <begin position="31"/>
        <end position="122"/>
    </location>
</feature>
<dbReference type="Proteomes" id="UP000001191">
    <property type="component" value="Chromosome"/>
</dbReference>
<accession>B2J2V0</accession>
<dbReference type="Pfam" id="PF04248">
    <property type="entry name" value="NTP_transf_9"/>
    <property type="match status" value="1"/>
</dbReference>
<dbReference type="PANTHER" id="PTHR43058">
    <property type="entry name" value="SLR0655 PROTEIN"/>
    <property type="match status" value="1"/>
</dbReference>
<dbReference type="InterPro" id="IPR038694">
    <property type="entry name" value="DUF427_sf"/>
</dbReference>
<evidence type="ECO:0000259" key="1">
    <source>
        <dbReference type="Pfam" id="PF04248"/>
    </source>
</evidence>
<dbReference type="InterPro" id="IPR007361">
    <property type="entry name" value="DUF427"/>
</dbReference>
<dbReference type="STRING" id="63737.Npun_R3622"/>
<dbReference type="PhylomeDB" id="B2J2V0"/>
<dbReference type="OrthoDB" id="9815163at2"/>
<dbReference type="EnsemblBacteria" id="ACC82017">
    <property type="protein sequence ID" value="ACC82017"/>
    <property type="gene ID" value="Npun_R3622"/>
</dbReference>
<name>B2J2V0_NOSP7</name>
<dbReference type="AlphaFoldDB" id="B2J2V0"/>
<dbReference type="Gene3D" id="2.170.150.40">
    <property type="entry name" value="Domain of unknown function (DUF427)"/>
    <property type="match status" value="1"/>
</dbReference>
<keyword evidence="3" id="KW-1185">Reference proteome</keyword>
<dbReference type="EMBL" id="CP001037">
    <property type="protein sequence ID" value="ACC82017.1"/>
    <property type="molecule type" value="Genomic_DNA"/>
</dbReference>
<reference evidence="3" key="1">
    <citation type="submission" date="2008-04" db="EMBL/GenBank/DDBJ databases">
        <title>Complete sequence of chromosome of Nostoc punctiforme ATCC 29133.</title>
        <authorList>
            <consortium name="US DOE Joint Genome Institute"/>
            <person name="Copeland A."/>
            <person name="Lucas S."/>
            <person name="Lapidus A."/>
            <person name="Glavina del Rio T."/>
            <person name="Dalin E."/>
            <person name="Tice H."/>
            <person name="Pitluck S."/>
            <person name="Chain P."/>
            <person name="Malfatti S."/>
            <person name="Shin M."/>
            <person name="Vergez L."/>
            <person name="Schmutz J."/>
            <person name="Larimer F."/>
            <person name="Land M."/>
            <person name="Hauser L."/>
            <person name="Kyrpides N."/>
            <person name="Kim E."/>
            <person name="Meeks J.C."/>
            <person name="Elhai J."/>
            <person name="Campbell E.L."/>
            <person name="Thiel T."/>
            <person name="Longmire J."/>
            <person name="Potts M."/>
            <person name="Atlas R."/>
        </authorList>
    </citation>
    <scope>NUCLEOTIDE SEQUENCE [LARGE SCALE GENOMIC DNA]</scope>
    <source>
        <strain evidence="3">ATCC 29133 / PCC 73102</strain>
    </source>
</reference>